<keyword evidence="5" id="KW-0418">Kinase</keyword>
<dbReference type="PROSITE" id="PS50042">
    <property type="entry name" value="CNMP_BINDING_3"/>
    <property type="match status" value="1"/>
</dbReference>
<dbReference type="PROSITE" id="PS00107">
    <property type="entry name" value="PROTEIN_KINASE_ATP"/>
    <property type="match status" value="1"/>
</dbReference>
<dbReference type="AlphaFoldDB" id="A0A7S0W8V7"/>
<dbReference type="SMART" id="SM00100">
    <property type="entry name" value="cNMP"/>
    <property type="match status" value="1"/>
</dbReference>
<evidence type="ECO:0000256" key="4">
    <source>
        <dbReference type="ARBA" id="ARBA00022741"/>
    </source>
</evidence>
<feature type="binding site" evidence="8">
    <location>
        <position position="53"/>
    </location>
    <ligand>
        <name>ATP</name>
        <dbReference type="ChEBI" id="CHEBI:30616"/>
    </ligand>
</feature>
<name>A0A7S0W8V7_9CRYP</name>
<reference evidence="12" key="1">
    <citation type="submission" date="2021-01" db="EMBL/GenBank/DDBJ databases">
        <authorList>
            <person name="Corre E."/>
            <person name="Pelletier E."/>
            <person name="Niang G."/>
            <person name="Scheremetjew M."/>
            <person name="Finn R."/>
            <person name="Kale V."/>
            <person name="Holt S."/>
            <person name="Cochrane G."/>
            <person name="Meng A."/>
            <person name="Brown T."/>
            <person name="Cohen L."/>
        </authorList>
    </citation>
    <scope>NUCLEOTIDE SEQUENCE</scope>
    <source>
        <strain evidence="12">CCMP443</strain>
    </source>
</reference>
<dbReference type="GO" id="GO:0004674">
    <property type="term" value="F:protein serine/threonine kinase activity"/>
    <property type="evidence" value="ECO:0007669"/>
    <property type="project" value="UniProtKB-KW"/>
</dbReference>
<proteinExistence type="inferred from homology"/>
<keyword evidence="6 8" id="KW-0067">ATP-binding</keyword>
<evidence type="ECO:0000256" key="2">
    <source>
        <dbReference type="ARBA" id="ARBA00022535"/>
    </source>
</evidence>
<organism evidence="12">
    <name type="scientific">Hemiselmis tepida</name>
    <dbReference type="NCBI Taxonomy" id="464990"/>
    <lineage>
        <taxon>Eukaryota</taxon>
        <taxon>Cryptophyceae</taxon>
        <taxon>Cryptomonadales</taxon>
        <taxon>Hemiselmidaceae</taxon>
        <taxon>Hemiselmis</taxon>
    </lineage>
</organism>
<dbReference type="InterPro" id="IPR000595">
    <property type="entry name" value="cNMP-bd_dom"/>
</dbReference>
<comment type="similarity">
    <text evidence="9">Belongs to the protein kinase superfamily.</text>
</comment>
<feature type="domain" description="Protein kinase" evidence="10">
    <location>
        <begin position="24"/>
        <end position="285"/>
    </location>
</feature>
<keyword evidence="1 9" id="KW-0723">Serine/threonine-protein kinase</keyword>
<evidence type="ECO:0000256" key="8">
    <source>
        <dbReference type="PROSITE-ProRule" id="PRU10141"/>
    </source>
</evidence>
<accession>A0A7S0W8V7</accession>
<keyword evidence="7" id="KW-0142">cGMP-binding</keyword>
<evidence type="ECO:0000259" key="11">
    <source>
        <dbReference type="PROSITE" id="PS50042"/>
    </source>
</evidence>
<dbReference type="FunFam" id="3.30.200.20:FF:000315">
    <property type="entry name" value="Calcium-dependent protein kinase 3"/>
    <property type="match status" value="1"/>
</dbReference>
<dbReference type="SUPFAM" id="SSF51206">
    <property type="entry name" value="cAMP-binding domain-like"/>
    <property type="match status" value="1"/>
</dbReference>
<dbReference type="FunFam" id="1.10.510.10:FF:000571">
    <property type="entry name" value="Maternal embryonic leucine zipper kinase"/>
    <property type="match status" value="1"/>
</dbReference>
<protein>
    <recommendedName>
        <fullName evidence="13">cGMP-dependent protein kinase</fullName>
    </recommendedName>
</protein>
<dbReference type="Gene3D" id="3.30.200.20">
    <property type="entry name" value="Phosphorylase Kinase, domain 1"/>
    <property type="match status" value="1"/>
</dbReference>
<dbReference type="InterPro" id="IPR000719">
    <property type="entry name" value="Prot_kinase_dom"/>
</dbReference>
<evidence type="ECO:0000256" key="3">
    <source>
        <dbReference type="ARBA" id="ARBA00022679"/>
    </source>
</evidence>
<evidence type="ECO:0000256" key="9">
    <source>
        <dbReference type="RuleBase" id="RU000304"/>
    </source>
</evidence>
<dbReference type="Gene3D" id="1.10.510.10">
    <property type="entry name" value="Transferase(Phosphotransferase) domain 1"/>
    <property type="match status" value="1"/>
</dbReference>
<dbReference type="PROSITE" id="PS50011">
    <property type="entry name" value="PROTEIN_KINASE_DOM"/>
    <property type="match status" value="1"/>
</dbReference>
<dbReference type="PROSITE" id="PS00889">
    <property type="entry name" value="CNMP_BINDING_2"/>
    <property type="match status" value="1"/>
</dbReference>
<evidence type="ECO:0000256" key="6">
    <source>
        <dbReference type="ARBA" id="ARBA00022840"/>
    </source>
</evidence>
<dbReference type="EMBL" id="HBFN01033172">
    <property type="protein sequence ID" value="CAD8805524.1"/>
    <property type="molecule type" value="Transcribed_RNA"/>
</dbReference>
<gene>
    <name evidence="12" type="ORF">HTEP1355_LOCUS19203</name>
</gene>
<dbReference type="GO" id="GO:0030553">
    <property type="term" value="F:cGMP binding"/>
    <property type="evidence" value="ECO:0007669"/>
    <property type="project" value="UniProtKB-KW"/>
</dbReference>
<dbReference type="PANTHER" id="PTHR24347">
    <property type="entry name" value="SERINE/THREONINE-PROTEIN KINASE"/>
    <property type="match status" value="1"/>
</dbReference>
<dbReference type="Pfam" id="PF00069">
    <property type="entry name" value="Pkinase"/>
    <property type="match status" value="1"/>
</dbReference>
<evidence type="ECO:0000256" key="7">
    <source>
        <dbReference type="ARBA" id="ARBA00022992"/>
    </source>
</evidence>
<sequence>MPGGSGGDQSGLDSRSRALLGAHYEIGKKLGKGSYAVVHQAQDKRTGTMYAIKIISKEKSKEKRLKSEVSLMQKVDHMNCVKLHDVLEDDNELCLVLDLLTGGTVLDRILQSDLFGEREAASAVADVLNALHYLHDLNITHRDLKPENLLYSTNDPKDPLYNTIKLVDFGLAKLTENAQTALKTTCGTPYFLAPEIIDNSTPTYGAEVDIWAMGVLVFFMLSGYYPFDDESIPVMFRNIKKGRYEFQSPYWDGISETAKLFIRDMLHTDPSKRPTALQCLDHQWISNAGEGAANKLHSSHRSFLLIQKMPVFQRIEASCLQEVSKRLKVIRIDPHEVVFKAGDEGDSMYFVNSGTAQVLVDGMEIDRKKVGGFFGETALVMETKRTATIKSLGSNAYAGHTAEAAEFFQLSRADFNAVIEKYPALKLRLHTIAEDNMKRVKRAQSSMLFKLKSGIKGFARACFKSS</sequence>
<dbReference type="InterPro" id="IPR008271">
    <property type="entry name" value="Ser/Thr_kinase_AS"/>
</dbReference>
<keyword evidence="2" id="KW-0140">cGMP</keyword>
<dbReference type="InterPro" id="IPR018488">
    <property type="entry name" value="cNMP-bd_CS"/>
</dbReference>
<evidence type="ECO:0000259" key="10">
    <source>
        <dbReference type="PROSITE" id="PS50011"/>
    </source>
</evidence>
<dbReference type="CDD" id="cd05117">
    <property type="entry name" value="STKc_CAMK"/>
    <property type="match status" value="1"/>
</dbReference>
<evidence type="ECO:0000256" key="1">
    <source>
        <dbReference type="ARBA" id="ARBA00022527"/>
    </source>
</evidence>
<dbReference type="SMART" id="SM00220">
    <property type="entry name" value="S_TKc"/>
    <property type="match status" value="1"/>
</dbReference>
<dbReference type="GO" id="GO:0005524">
    <property type="term" value="F:ATP binding"/>
    <property type="evidence" value="ECO:0007669"/>
    <property type="project" value="UniProtKB-UniRule"/>
</dbReference>
<dbReference type="Pfam" id="PF00027">
    <property type="entry name" value="cNMP_binding"/>
    <property type="match status" value="1"/>
</dbReference>
<evidence type="ECO:0008006" key="13">
    <source>
        <dbReference type="Google" id="ProtNLM"/>
    </source>
</evidence>
<dbReference type="CDD" id="cd00038">
    <property type="entry name" value="CAP_ED"/>
    <property type="match status" value="1"/>
</dbReference>
<evidence type="ECO:0000313" key="12">
    <source>
        <dbReference type="EMBL" id="CAD8805524.1"/>
    </source>
</evidence>
<dbReference type="SUPFAM" id="SSF56112">
    <property type="entry name" value="Protein kinase-like (PK-like)"/>
    <property type="match status" value="1"/>
</dbReference>
<dbReference type="InterPro" id="IPR011009">
    <property type="entry name" value="Kinase-like_dom_sf"/>
</dbReference>
<evidence type="ECO:0000256" key="5">
    <source>
        <dbReference type="ARBA" id="ARBA00022777"/>
    </source>
</evidence>
<dbReference type="PROSITE" id="PS00108">
    <property type="entry name" value="PROTEIN_KINASE_ST"/>
    <property type="match status" value="1"/>
</dbReference>
<keyword evidence="3" id="KW-0808">Transferase</keyword>
<keyword evidence="4 8" id="KW-0547">Nucleotide-binding</keyword>
<dbReference type="InterPro" id="IPR014710">
    <property type="entry name" value="RmlC-like_jellyroll"/>
</dbReference>
<dbReference type="InterPro" id="IPR018490">
    <property type="entry name" value="cNMP-bd_dom_sf"/>
</dbReference>
<dbReference type="InterPro" id="IPR017441">
    <property type="entry name" value="Protein_kinase_ATP_BS"/>
</dbReference>
<dbReference type="Gene3D" id="2.60.120.10">
    <property type="entry name" value="Jelly Rolls"/>
    <property type="match status" value="1"/>
</dbReference>
<feature type="domain" description="Cyclic nucleotide-binding" evidence="11">
    <location>
        <begin position="311"/>
        <end position="419"/>
    </location>
</feature>